<feature type="domain" description="HNH nuclease" evidence="1">
    <location>
        <begin position="25"/>
        <end position="75"/>
    </location>
</feature>
<dbReference type="Gene3D" id="1.10.30.50">
    <property type="match status" value="1"/>
</dbReference>
<dbReference type="GeneID" id="16797333"/>
<dbReference type="GO" id="GO:0003676">
    <property type="term" value="F:nucleic acid binding"/>
    <property type="evidence" value="ECO:0007669"/>
    <property type="project" value="InterPro"/>
</dbReference>
<dbReference type="GO" id="GO:0004519">
    <property type="term" value="F:endonuclease activity"/>
    <property type="evidence" value="ECO:0007669"/>
    <property type="project" value="UniProtKB-KW"/>
</dbReference>
<reference evidence="2 3" key="1">
    <citation type="journal article" date="2013" name="Proc. Natl. Acad. Sci. U.S.A.">
        <title>Twelve previously unknown phage genera are ubiquitous in global oceans.</title>
        <authorList>
            <person name="Holmfeldt K."/>
            <person name="Solonenko N."/>
            <person name="Shah M."/>
            <person name="Corrier K."/>
            <person name="Riemann L."/>
            <person name="Verberkmoes N.C."/>
            <person name="Sullivan M.B."/>
        </authorList>
    </citation>
    <scope>NUCLEOTIDE SEQUENCE [LARGE SCALE GENOMIC DNA]</scope>
    <source>
        <strain evidence="2">Phi46:3</strain>
    </source>
</reference>
<keyword evidence="2" id="KW-0540">Nuclease</keyword>
<organism evidence="2 3">
    <name type="scientific">Cellulophaga phage phi46:3</name>
    <dbReference type="NCBI Taxonomy" id="1327985"/>
    <lineage>
        <taxon>Viruses</taxon>
        <taxon>Duplodnaviria</taxon>
        <taxon>Heunggongvirae</taxon>
        <taxon>Uroviricota</taxon>
        <taxon>Caudoviricetes</taxon>
        <taxon>Pachyviridae</taxon>
        <taxon>Bacelvirus</taxon>
        <taxon>Bacelvirus phi46tres</taxon>
    </lineage>
</organism>
<dbReference type="InterPro" id="IPR003615">
    <property type="entry name" value="HNH_nuc"/>
</dbReference>
<reference evidence="3" key="2">
    <citation type="submission" date="2013-03" db="EMBL/GenBank/DDBJ databases">
        <title>The Cellulophaga phages: a novel, diverse, and globally ubiquitous model system.</title>
        <authorList>
            <person name="Holmfeldt K."/>
            <person name="Solonenko N."/>
            <person name="Shah M."/>
            <person name="Corrier K."/>
            <person name="Riemann L."/>
            <person name="VerBerkmoes N.C."/>
            <person name="Sullivan M.B."/>
        </authorList>
    </citation>
    <scope>NUCLEOTIDE SEQUENCE [LARGE SCALE GENOMIC DNA]</scope>
</reference>
<dbReference type="CDD" id="cd00085">
    <property type="entry name" value="HNHc"/>
    <property type="match status" value="1"/>
</dbReference>
<dbReference type="GO" id="GO:0008270">
    <property type="term" value="F:zinc ion binding"/>
    <property type="evidence" value="ECO:0007669"/>
    <property type="project" value="InterPro"/>
</dbReference>
<dbReference type="EMBL" id="KC821622">
    <property type="protein sequence ID" value="AGO48752.1"/>
    <property type="molecule type" value="Genomic_DNA"/>
</dbReference>
<evidence type="ECO:0000313" key="3">
    <source>
        <dbReference type="Proteomes" id="UP000014727"/>
    </source>
</evidence>
<protein>
    <submittedName>
        <fullName evidence="2">HNH endonuclease</fullName>
    </submittedName>
</protein>
<keyword evidence="2" id="KW-0378">Hydrolase</keyword>
<dbReference type="InterPro" id="IPR002711">
    <property type="entry name" value="HNH"/>
</dbReference>
<dbReference type="Pfam" id="PF01844">
    <property type="entry name" value="HNH"/>
    <property type="match status" value="1"/>
</dbReference>
<accession>S0A2Q5</accession>
<keyword evidence="3" id="KW-1185">Reference proteome</keyword>
<proteinExistence type="predicted"/>
<keyword evidence="2" id="KW-0255">Endonuclease</keyword>
<dbReference type="RefSeq" id="YP_008241051.1">
    <property type="nucleotide sequence ID" value="NC_021792.1"/>
</dbReference>
<dbReference type="Proteomes" id="UP000014727">
    <property type="component" value="Segment"/>
</dbReference>
<name>S0A2Q5_9CAUD</name>
<sequence length="149" mass="17096">MAKNKNKIHRHQVYEKSKYSCVYCGIEFKVPENWNTTEALHNGEMFLEIDHIKPLSKGGSDELQNKQALCQKCNKDVIIVVDNGSVKSSSKGSDEGSDTLSKLLNKETIKLLNNKTNCDIVNSNLKEWINNFKKKPKNEDKDFNFKKIF</sequence>
<dbReference type="SMART" id="SM00507">
    <property type="entry name" value="HNHc"/>
    <property type="match status" value="1"/>
</dbReference>
<evidence type="ECO:0000259" key="1">
    <source>
        <dbReference type="SMART" id="SM00507"/>
    </source>
</evidence>
<dbReference type="OrthoDB" id="22258at10239"/>
<dbReference type="KEGG" id="vg:16797333"/>
<gene>
    <name evidence="2" type="ORF">Phi46:3_gp008</name>
</gene>
<evidence type="ECO:0000313" key="2">
    <source>
        <dbReference type="EMBL" id="AGO48752.1"/>
    </source>
</evidence>